<evidence type="ECO:0000256" key="7">
    <source>
        <dbReference type="HAMAP-Rule" id="MF_00267"/>
    </source>
</evidence>
<dbReference type="InterPro" id="IPR007874">
    <property type="entry name" value="MinC_N"/>
</dbReference>
<evidence type="ECO:0000259" key="9">
    <source>
        <dbReference type="Pfam" id="PF05209"/>
    </source>
</evidence>
<dbReference type="PANTHER" id="PTHR34108:SF1">
    <property type="entry name" value="SEPTUM SITE-DETERMINING PROTEIN MINC"/>
    <property type="match status" value="1"/>
</dbReference>
<keyword evidence="4 7" id="KW-0131">Cell cycle</keyword>
<evidence type="ECO:0000256" key="1">
    <source>
        <dbReference type="ARBA" id="ARBA00006291"/>
    </source>
</evidence>
<dbReference type="RefSeq" id="WP_341877457.1">
    <property type="nucleotide sequence ID" value="NZ_CP121687.1"/>
</dbReference>
<evidence type="ECO:0000256" key="5">
    <source>
        <dbReference type="ARBA" id="ARBA00025606"/>
    </source>
</evidence>
<dbReference type="NCBIfam" id="TIGR01222">
    <property type="entry name" value="minC"/>
    <property type="match status" value="1"/>
</dbReference>
<comment type="similarity">
    <text evidence="1 7">Belongs to the MinC family.</text>
</comment>
<accession>A0ABZ2Y923</accession>
<dbReference type="HAMAP" id="MF_00267">
    <property type="entry name" value="MinC"/>
    <property type="match status" value="1"/>
</dbReference>
<dbReference type="SUPFAM" id="SSF63848">
    <property type="entry name" value="Cell-division inhibitor MinC, C-terminal domain"/>
    <property type="match status" value="1"/>
</dbReference>
<evidence type="ECO:0000313" key="11">
    <source>
        <dbReference type="Proteomes" id="UP001486565"/>
    </source>
</evidence>
<evidence type="ECO:0000256" key="4">
    <source>
        <dbReference type="ARBA" id="ARBA00023306"/>
    </source>
</evidence>
<comment type="function">
    <text evidence="5 7">Cell division inhibitor that blocks the formation of polar Z ring septums. Rapidly oscillates between the poles of the cell to destabilize FtsZ filaments that have formed before they mature into polar Z rings. Prevents FtsZ polymerization.</text>
</comment>
<feature type="domain" description="Septum formation inhibitor MinC C-terminal" evidence="8">
    <location>
        <begin position="118"/>
        <end position="219"/>
    </location>
</feature>
<evidence type="ECO:0000256" key="2">
    <source>
        <dbReference type="ARBA" id="ARBA00022618"/>
    </source>
</evidence>
<dbReference type="InterPro" id="IPR016098">
    <property type="entry name" value="CAP/MinC_C"/>
</dbReference>
<dbReference type="Pfam" id="PF03775">
    <property type="entry name" value="MinC_C"/>
    <property type="match status" value="1"/>
</dbReference>
<feature type="domain" description="Septum formation inhibitor MinC N-terminal" evidence="9">
    <location>
        <begin position="7"/>
        <end position="73"/>
    </location>
</feature>
<sequence>MNDENCVIFKGTKDGLVVLLSPEIDFPTLKKYLRKKTEDAKKFFQGAKVSLMFKGRTLNEEEQYELLKIISEQTQLNISFIHDDDTIKDVNKLNSKSLLDVESYSVSSHVEIDKTQYYKGTVRSGQKIEFEGSVVVIGDVNPGGEIVAGGNIIILGSLKGIVHAGSRGSTKAFVAALNMRPMQLHIGNVITRSPDQGDFKDHSQVSPQIAYLYDNNIYIEPIDYKVLENL</sequence>
<dbReference type="Pfam" id="PF05209">
    <property type="entry name" value="MinC_N"/>
    <property type="match status" value="1"/>
</dbReference>
<comment type="subunit">
    <text evidence="6 7">Interacts with MinD and FtsZ.</text>
</comment>
<dbReference type="InterPro" id="IPR036145">
    <property type="entry name" value="MinC_C_sf"/>
</dbReference>
<keyword evidence="2 7" id="KW-0132">Cell division</keyword>
<proteinExistence type="inferred from homology"/>
<evidence type="ECO:0000313" key="10">
    <source>
        <dbReference type="EMBL" id="WZL70493.1"/>
    </source>
</evidence>
<name>A0ABZ2Y923_9FIRM</name>
<dbReference type="PANTHER" id="PTHR34108">
    <property type="entry name" value="SEPTUM SITE-DETERMINING PROTEIN MINC"/>
    <property type="match status" value="1"/>
</dbReference>
<protein>
    <recommendedName>
        <fullName evidence="7">Probable septum site-determining protein MinC</fullName>
    </recommendedName>
</protein>
<dbReference type="Gene3D" id="3.30.160.540">
    <property type="match status" value="1"/>
</dbReference>
<evidence type="ECO:0000259" key="8">
    <source>
        <dbReference type="Pfam" id="PF03775"/>
    </source>
</evidence>
<reference evidence="10 11" key="1">
    <citation type="submission" date="2023-03" db="EMBL/GenBank/DDBJ databases">
        <title>Novel Species.</title>
        <authorList>
            <person name="Ma S."/>
        </authorList>
    </citation>
    <scope>NUCLEOTIDE SEQUENCE [LARGE SCALE GENOMIC DNA]</scope>
    <source>
        <strain evidence="10 11">LIND6LT2</strain>
    </source>
</reference>
<dbReference type="EMBL" id="CP121687">
    <property type="protein sequence ID" value="WZL70493.1"/>
    <property type="molecule type" value="Genomic_DNA"/>
</dbReference>
<dbReference type="Gene3D" id="2.160.20.70">
    <property type="match status" value="1"/>
</dbReference>
<organism evidence="10 11">
    <name type="scientific">Defluviitalea saccharophila</name>
    <dbReference type="NCBI Taxonomy" id="879970"/>
    <lineage>
        <taxon>Bacteria</taxon>
        <taxon>Bacillati</taxon>
        <taxon>Bacillota</taxon>
        <taxon>Clostridia</taxon>
        <taxon>Lachnospirales</taxon>
        <taxon>Defluviitaleaceae</taxon>
        <taxon>Defluviitalea</taxon>
    </lineage>
</organism>
<dbReference type="InterPro" id="IPR013033">
    <property type="entry name" value="MinC"/>
</dbReference>
<evidence type="ECO:0000256" key="3">
    <source>
        <dbReference type="ARBA" id="ARBA00023210"/>
    </source>
</evidence>
<evidence type="ECO:0000256" key="6">
    <source>
        <dbReference type="ARBA" id="ARBA00046874"/>
    </source>
</evidence>
<gene>
    <name evidence="7 10" type="primary">minC</name>
    <name evidence="10" type="ORF">QBE51_02870</name>
</gene>
<dbReference type="InterPro" id="IPR005526">
    <property type="entry name" value="Septum_form_inhib_MinC_C"/>
</dbReference>
<keyword evidence="3 7" id="KW-0717">Septation</keyword>
<dbReference type="Proteomes" id="UP001486565">
    <property type="component" value="Chromosome"/>
</dbReference>
<keyword evidence="11" id="KW-1185">Reference proteome</keyword>